<gene>
    <name evidence="1" type="ORF">J2W84_003132</name>
</gene>
<sequence length="50" mass="5936">MNLFELRMLRAALKQALRDQAEMLTPQQIDEILEQISRLTKVIDKLEKRP</sequence>
<reference evidence="1 2" key="1">
    <citation type="submission" date="2023-07" db="EMBL/GenBank/DDBJ databases">
        <title>Sorghum-associated microbial communities from plants grown in Nebraska, USA.</title>
        <authorList>
            <person name="Schachtman D."/>
        </authorList>
    </citation>
    <scope>NUCLEOTIDE SEQUENCE [LARGE SCALE GENOMIC DNA]</scope>
    <source>
        <strain evidence="1 2">BE57</strain>
    </source>
</reference>
<proteinExistence type="predicted"/>
<evidence type="ECO:0000313" key="1">
    <source>
        <dbReference type="EMBL" id="MDR6806084.1"/>
    </source>
</evidence>
<keyword evidence="1" id="KW-0238">DNA-binding</keyword>
<dbReference type="GO" id="GO:0003677">
    <property type="term" value="F:DNA binding"/>
    <property type="evidence" value="ECO:0007669"/>
    <property type="project" value="UniProtKB-KW"/>
</dbReference>
<dbReference type="RefSeq" id="WP_309984569.1">
    <property type="nucleotide sequence ID" value="NZ_JAVDTI010000003.1"/>
</dbReference>
<evidence type="ECO:0000313" key="2">
    <source>
        <dbReference type="Proteomes" id="UP001264980"/>
    </source>
</evidence>
<name>A0ABU1QY52_9BACT</name>
<accession>A0ABU1QY52</accession>
<keyword evidence="2" id="KW-1185">Reference proteome</keyword>
<protein>
    <submittedName>
        <fullName evidence="1">DNA-binding MarR family transcriptional regulator</fullName>
    </submittedName>
</protein>
<dbReference type="Proteomes" id="UP001264980">
    <property type="component" value="Unassembled WGS sequence"/>
</dbReference>
<organism evidence="1 2">
    <name type="scientific">Dyadobacter fermentans</name>
    <dbReference type="NCBI Taxonomy" id="94254"/>
    <lineage>
        <taxon>Bacteria</taxon>
        <taxon>Pseudomonadati</taxon>
        <taxon>Bacteroidota</taxon>
        <taxon>Cytophagia</taxon>
        <taxon>Cytophagales</taxon>
        <taxon>Spirosomataceae</taxon>
        <taxon>Dyadobacter</taxon>
    </lineage>
</organism>
<comment type="caution">
    <text evidence="1">The sequence shown here is derived from an EMBL/GenBank/DDBJ whole genome shotgun (WGS) entry which is preliminary data.</text>
</comment>
<dbReference type="EMBL" id="JAVDTI010000003">
    <property type="protein sequence ID" value="MDR6806084.1"/>
    <property type="molecule type" value="Genomic_DNA"/>
</dbReference>